<dbReference type="OrthoDB" id="9795117at2"/>
<dbReference type="PANTHER" id="PTHR37526">
    <property type="entry name" value="PROTEIN TUSB"/>
    <property type="match status" value="1"/>
</dbReference>
<protein>
    <recommendedName>
        <fullName evidence="3">Protein TusB</fullName>
    </recommendedName>
    <alternativeName>
        <fullName evidence="3">tRNA 2-thiouridine synthesizing protein B</fullName>
    </alternativeName>
</protein>
<dbReference type="STRING" id="1691903.A9B99_08175"/>
<evidence type="ECO:0000256" key="1">
    <source>
        <dbReference type="ARBA" id="ARBA00022490"/>
    </source>
</evidence>
<reference evidence="5" key="1">
    <citation type="submission" date="2016-05" db="EMBL/GenBank/DDBJ databases">
        <authorList>
            <person name="Behera P."/>
            <person name="Vaishampayan P."/>
            <person name="Singh N."/>
            <person name="Raina V."/>
            <person name="Suar M."/>
            <person name="Pattnaik A."/>
            <person name="Rastogi G."/>
        </authorList>
    </citation>
    <scope>NUCLEOTIDE SEQUENCE [LARGE SCALE GENOMIC DNA]</scope>
    <source>
        <strain evidence="5">MP23</strain>
    </source>
</reference>
<dbReference type="RefSeq" id="WP_064598012.1">
    <property type="nucleotide sequence ID" value="NZ_CP134782.1"/>
</dbReference>
<proteinExistence type="inferred from homology"/>
<evidence type="ECO:0000313" key="4">
    <source>
        <dbReference type="EMBL" id="OAT77268.1"/>
    </source>
</evidence>
<dbReference type="SUPFAM" id="SSF75169">
    <property type="entry name" value="DsrEFH-like"/>
    <property type="match status" value="1"/>
</dbReference>
<evidence type="ECO:0000313" key="5">
    <source>
        <dbReference type="Proteomes" id="UP000078225"/>
    </source>
</evidence>
<name>A0A1B7L4Q2_9ENTR</name>
<sequence length="95" mass="10548">MLHTLFHSPGQIDLPMLKRNLREGDDLLLLQDGVYAAIEGSVAFAELRACPASFYVLEDDVQARGISGQISTSIARVSYNDFVILAVKHKNQMAW</sequence>
<dbReference type="Proteomes" id="UP000078225">
    <property type="component" value="Unassembled WGS sequence"/>
</dbReference>
<dbReference type="EMBL" id="LYRP01000012">
    <property type="protein sequence ID" value="OAT77268.1"/>
    <property type="molecule type" value="Genomic_DNA"/>
</dbReference>
<dbReference type="NCBIfam" id="TIGR03011">
    <property type="entry name" value="sulf_tusB_dsrH"/>
    <property type="match status" value="1"/>
</dbReference>
<keyword evidence="1 3" id="KW-0963">Cytoplasm</keyword>
<dbReference type="Pfam" id="PF04077">
    <property type="entry name" value="DsrH"/>
    <property type="match status" value="1"/>
</dbReference>
<dbReference type="Gene3D" id="3.40.1260.10">
    <property type="entry name" value="DsrEFH-like"/>
    <property type="match status" value="1"/>
</dbReference>
<accession>A0A1B7L4Q2</accession>
<comment type="subcellular location">
    <subcellularLocation>
        <location evidence="3">Cytoplasm</location>
    </subcellularLocation>
</comment>
<dbReference type="GO" id="GO:1990228">
    <property type="term" value="C:sulfurtransferase complex"/>
    <property type="evidence" value="ECO:0007669"/>
    <property type="project" value="TreeGrafter"/>
</dbReference>
<dbReference type="InterPro" id="IPR023526">
    <property type="entry name" value="Sulphur_relay_TusB"/>
</dbReference>
<organism evidence="4 5">
    <name type="scientific">Mangrovibacter phragmitis</name>
    <dbReference type="NCBI Taxonomy" id="1691903"/>
    <lineage>
        <taxon>Bacteria</taxon>
        <taxon>Pseudomonadati</taxon>
        <taxon>Pseudomonadota</taxon>
        <taxon>Gammaproteobacteria</taxon>
        <taxon>Enterobacterales</taxon>
        <taxon>Enterobacteriaceae</taxon>
        <taxon>Mangrovibacter</taxon>
    </lineage>
</organism>
<dbReference type="PANTHER" id="PTHR37526:SF1">
    <property type="entry name" value="PROTEIN TUSB"/>
    <property type="match status" value="1"/>
</dbReference>
<dbReference type="NCBIfam" id="NF010035">
    <property type="entry name" value="PRK13510.1"/>
    <property type="match status" value="1"/>
</dbReference>
<gene>
    <name evidence="3" type="primary">tusB</name>
    <name evidence="4" type="ORF">A9B99_08175</name>
</gene>
<evidence type="ECO:0000256" key="2">
    <source>
        <dbReference type="ARBA" id="ARBA00022694"/>
    </source>
</evidence>
<dbReference type="HAMAP" id="MF_01564">
    <property type="entry name" value="Thiourid_synth_B"/>
    <property type="match status" value="1"/>
</dbReference>
<dbReference type="GO" id="GO:0002143">
    <property type="term" value="P:tRNA wobble position uridine thiolation"/>
    <property type="evidence" value="ECO:0007669"/>
    <property type="project" value="InterPro"/>
</dbReference>
<keyword evidence="5" id="KW-1185">Reference proteome</keyword>
<comment type="caution">
    <text evidence="4">The sequence shown here is derived from an EMBL/GenBank/DDBJ whole genome shotgun (WGS) entry which is preliminary data.</text>
</comment>
<dbReference type="InterPro" id="IPR007215">
    <property type="entry name" value="Sulphur_relay_TusB/DsrH"/>
</dbReference>
<comment type="similarity">
    <text evidence="3">Belongs to the DsrH/TusB family.</text>
</comment>
<comment type="subunit">
    <text evidence="3">Heterohexamer, formed by a dimer of trimers. The hexameric TusBCD complex contains 2 copies each of TusB, TusC and TusD. The TusBCD complex interacts with TusE.</text>
</comment>
<evidence type="ECO:0000256" key="3">
    <source>
        <dbReference type="HAMAP-Rule" id="MF_01564"/>
    </source>
</evidence>
<keyword evidence="2 3" id="KW-0819">tRNA processing</keyword>
<dbReference type="AlphaFoldDB" id="A0A1B7L4Q2"/>
<comment type="function">
    <text evidence="3">Part of a sulfur-relay system required for 2-thiolation of 5-methylaminomethyl-2-thiouridine (mnm(5)s(2)U) at tRNA wobble positions.</text>
</comment>
<dbReference type="InterPro" id="IPR027396">
    <property type="entry name" value="DsrEFH-like"/>
</dbReference>